<evidence type="ECO:0000256" key="1">
    <source>
        <dbReference type="ARBA" id="ARBA00010394"/>
    </source>
</evidence>
<dbReference type="PIRSF" id="PIRSF005673">
    <property type="entry name" value="Importin_alpha"/>
    <property type="match status" value="1"/>
</dbReference>
<keyword evidence="4 5" id="KW-0653">Protein transport</keyword>
<dbReference type="InterPro" id="IPR016024">
    <property type="entry name" value="ARM-type_fold"/>
</dbReference>
<dbReference type="FunCoup" id="A0A674A2A4">
    <property type="interactions" value="1607"/>
</dbReference>
<evidence type="ECO:0000256" key="7">
    <source>
        <dbReference type="SAM" id="MobiDB-lite"/>
    </source>
</evidence>
<dbReference type="GO" id="GO:0006606">
    <property type="term" value="P:protein import into nucleus"/>
    <property type="evidence" value="ECO:0007669"/>
    <property type="project" value="InterPro"/>
</dbReference>
<name>A0A674A2A4_SALTR</name>
<evidence type="ECO:0000313" key="10">
    <source>
        <dbReference type="Proteomes" id="UP000472277"/>
    </source>
</evidence>
<evidence type="ECO:0000256" key="2">
    <source>
        <dbReference type="ARBA" id="ARBA00022448"/>
    </source>
</evidence>
<dbReference type="FunFam" id="1.25.10.10:FF:000013">
    <property type="entry name" value="Importin subunit alpha"/>
    <property type="match status" value="1"/>
</dbReference>
<evidence type="ECO:0000256" key="3">
    <source>
        <dbReference type="ARBA" id="ARBA00022737"/>
    </source>
</evidence>
<feature type="region of interest" description="Disordered" evidence="7">
    <location>
        <begin position="1"/>
        <end position="61"/>
    </location>
</feature>
<dbReference type="GO" id="GO:0005737">
    <property type="term" value="C:cytoplasm"/>
    <property type="evidence" value="ECO:0007669"/>
    <property type="project" value="InterPro"/>
</dbReference>
<dbReference type="InterPro" id="IPR011989">
    <property type="entry name" value="ARM-like"/>
</dbReference>
<evidence type="ECO:0000313" key="9">
    <source>
        <dbReference type="Ensembl" id="ENSSTUP00000053679.1"/>
    </source>
</evidence>
<dbReference type="InterPro" id="IPR002652">
    <property type="entry name" value="Importin-a_IBB"/>
</dbReference>
<dbReference type="GeneTree" id="ENSGT01050000244950"/>
<feature type="domain" description="IBB" evidence="8">
    <location>
        <begin position="22"/>
        <end position="85"/>
    </location>
</feature>
<dbReference type="Proteomes" id="UP000472277">
    <property type="component" value="Chromosome 37"/>
</dbReference>
<dbReference type="InterPro" id="IPR024931">
    <property type="entry name" value="Importin_alpha"/>
</dbReference>
<dbReference type="Pfam" id="PF16186">
    <property type="entry name" value="Arm_3"/>
    <property type="match status" value="1"/>
</dbReference>
<evidence type="ECO:0000256" key="4">
    <source>
        <dbReference type="ARBA" id="ARBA00022927"/>
    </source>
</evidence>
<dbReference type="PANTHER" id="PTHR23316">
    <property type="entry name" value="IMPORTIN ALPHA"/>
    <property type="match status" value="1"/>
</dbReference>
<dbReference type="GO" id="GO:0061608">
    <property type="term" value="F:nuclear import signal receptor activity"/>
    <property type="evidence" value="ECO:0007669"/>
    <property type="project" value="InterPro"/>
</dbReference>
<accession>A0A674A2A4</accession>
<dbReference type="PROSITE" id="PS51214">
    <property type="entry name" value="IBB"/>
    <property type="match status" value="1"/>
</dbReference>
<dbReference type="FunFam" id="1.20.5.690:FF:000001">
    <property type="entry name" value="Importin subunit alpha"/>
    <property type="match status" value="1"/>
</dbReference>
<proteinExistence type="inferred from homology"/>
<dbReference type="Ensembl" id="ENSSTUT00000056112.1">
    <property type="protein sequence ID" value="ENSSTUP00000053679.1"/>
    <property type="gene ID" value="ENSSTUG00000022557.1"/>
</dbReference>
<protein>
    <recommendedName>
        <fullName evidence="5">Importin subunit alpha</fullName>
    </recommendedName>
</protein>
<dbReference type="InterPro" id="IPR000225">
    <property type="entry name" value="Armadillo"/>
</dbReference>
<feature type="repeat" description="ARM" evidence="6">
    <location>
        <begin position="192"/>
        <end position="234"/>
    </location>
</feature>
<dbReference type="InterPro" id="IPR032413">
    <property type="entry name" value="Arm_3"/>
</dbReference>
<feature type="compositionally biased region" description="Basic and acidic residues" evidence="7">
    <location>
        <begin position="51"/>
        <end position="61"/>
    </location>
</feature>
<keyword evidence="10" id="KW-1185">Reference proteome</keyword>
<comment type="similarity">
    <text evidence="1 5">Belongs to the importin alpha family.</text>
</comment>
<dbReference type="Pfam" id="PF00514">
    <property type="entry name" value="Arm"/>
    <property type="match status" value="7"/>
</dbReference>
<evidence type="ECO:0000259" key="8">
    <source>
        <dbReference type="PROSITE" id="PS51214"/>
    </source>
</evidence>
<reference evidence="9" key="2">
    <citation type="submission" date="2025-09" db="UniProtKB">
        <authorList>
            <consortium name="Ensembl"/>
        </authorList>
    </citation>
    <scope>IDENTIFICATION</scope>
</reference>
<evidence type="ECO:0000256" key="5">
    <source>
        <dbReference type="PIRNR" id="PIRNR005673"/>
    </source>
</evidence>
<dbReference type="SUPFAM" id="SSF48371">
    <property type="entry name" value="ARM repeat"/>
    <property type="match status" value="1"/>
</dbReference>
<evidence type="ECO:0000256" key="6">
    <source>
        <dbReference type="PROSITE-ProRule" id="PRU00259"/>
    </source>
</evidence>
<dbReference type="Gene3D" id="1.25.10.10">
    <property type="entry name" value="Leucine-rich Repeat Variant"/>
    <property type="match status" value="1"/>
</dbReference>
<dbReference type="AlphaFoldDB" id="A0A674A2A4"/>
<keyword evidence="2 5" id="KW-0813">Transport</keyword>
<dbReference type="SMART" id="SM00185">
    <property type="entry name" value="ARM"/>
    <property type="match status" value="7"/>
</dbReference>
<sequence>MCILPVSLRSRESSQVPPVDRPSTPPRPDEMASPGNERMKSYKNKALNPQEMRRRREEEGIQLRKQKREEQLFKRRNVCVPSGDESMLECPIQDPDISSTAPEGVITPDMIQMIFSEDPDQQLIATQKFRKLLSKEPNPPIDEVILTPGVVNKFVEFLKRSENCTLQFEAAWALTNIASGTFLHTKVVIETGAVPIFIELLSSDYEDVQEQAVWALGNIAGDNAECRDYVLNCGILPSLQQLLAKSNRLTTTRNAVWALSNLCRGKNPPPDFTKVSPCLSVLSRLLFSSDPDVLADACWALSYLSDGPNDKIQTVIDSGVCRRLMLVHTDWCFWSFPVTGDDIQTQVILNCSALPCLLHLLSSPKESIKKEACWTVSNITAGNRAQIQTVIDANIFPVLIEILQKAEFRTRKEAAWAITNATSGGTPEQIRYLVSLNTIKPMCDLLTVMDSKIVQVSLNGLENILRLGEQEAKQNGTGINPYCALIEEAYGLDKIEFLQSHENQEIYQKAFDLIEHYFGVEEEDASIAPQVDQNQGQFIFQQQDGPMEGFQL</sequence>
<dbReference type="Gene3D" id="1.20.5.690">
    <property type="entry name" value="Importin-alpha, importin-beta-binding domain"/>
    <property type="match status" value="1"/>
</dbReference>
<dbReference type="InParanoid" id="A0A674A2A4"/>
<dbReference type="InterPro" id="IPR036975">
    <property type="entry name" value="Importin-a_IBB_sf"/>
</dbReference>
<reference evidence="9" key="1">
    <citation type="submission" date="2025-08" db="UniProtKB">
        <authorList>
            <consortium name="Ensembl"/>
        </authorList>
    </citation>
    <scope>IDENTIFICATION</scope>
</reference>
<feature type="repeat" description="ARM" evidence="6">
    <location>
        <begin position="234"/>
        <end position="262"/>
    </location>
</feature>
<organism evidence="9 10">
    <name type="scientific">Salmo trutta</name>
    <name type="common">Brown trout</name>
    <dbReference type="NCBI Taxonomy" id="8032"/>
    <lineage>
        <taxon>Eukaryota</taxon>
        <taxon>Metazoa</taxon>
        <taxon>Chordata</taxon>
        <taxon>Craniata</taxon>
        <taxon>Vertebrata</taxon>
        <taxon>Euteleostomi</taxon>
        <taxon>Actinopterygii</taxon>
        <taxon>Neopterygii</taxon>
        <taxon>Teleostei</taxon>
        <taxon>Protacanthopterygii</taxon>
        <taxon>Salmoniformes</taxon>
        <taxon>Salmonidae</taxon>
        <taxon>Salmoninae</taxon>
        <taxon>Salmo</taxon>
    </lineage>
</organism>
<dbReference type="Pfam" id="PF01749">
    <property type="entry name" value="IBB"/>
    <property type="match status" value="1"/>
</dbReference>
<keyword evidence="3" id="KW-0677">Repeat</keyword>
<gene>
    <name evidence="9" type="primary">KPNA5</name>
    <name evidence="9" type="synonym">LOC115177401</name>
</gene>
<dbReference type="PROSITE" id="PS50176">
    <property type="entry name" value="ARM_REPEAT"/>
    <property type="match status" value="2"/>
</dbReference>